<dbReference type="OrthoDB" id="10585755at2759"/>
<dbReference type="AlphaFoldDB" id="A0A9P0E5D2"/>
<dbReference type="EMBL" id="OV725077">
    <property type="protein sequence ID" value="CAH1390310.1"/>
    <property type="molecule type" value="Genomic_DNA"/>
</dbReference>
<name>A0A9P0E5D2_NEZVI</name>
<keyword evidence="2" id="KW-1185">Reference proteome</keyword>
<proteinExistence type="predicted"/>
<gene>
    <name evidence="1" type="ORF">NEZAVI_LOCUS1531</name>
</gene>
<evidence type="ECO:0000313" key="1">
    <source>
        <dbReference type="EMBL" id="CAH1390310.1"/>
    </source>
</evidence>
<accession>A0A9P0E5D2</accession>
<organism evidence="1 2">
    <name type="scientific">Nezara viridula</name>
    <name type="common">Southern green stink bug</name>
    <name type="synonym">Cimex viridulus</name>
    <dbReference type="NCBI Taxonomy" id="85310"/>
    <lineage>
        <taxon>Eukaryota</taxon>
        <taxon>Metazoa</taxon>
        <taxon>Ecdysozoa</taxon>
        <taxon>Arthropoda</taxon>
        <taxon>Hexapoda</taxon>
        <taxon>Insecta</taxon>
        <taxon>Pterygota</taxon>
        <taxon>Neoptera</taxon>
        <taxon>Paraneoptera</taxon>
        <taxon>Hemiptera</taxon>
        <taxon>Heteroptera</taxon>
        <taxon>Panheteroptera</taxon>
        <taxon>Pentatomomorpha</taxon>
        <taxon>Pentatomoidea</taxon>
        <taxon>Pentatomidae</taxon>
        <taxon>Pentatominae</taxon>
        <taxon>Nezara</taxon>
    </lineage>
</organism>
<dbReference type="Proteomes" id="UP001152798">
    <property type="component" value="Chromosome 1"/>
</dbReference>
<reference evidence="1" key="1">
    <citation type="submission" date="2022-01" db="EMBL/GenBank/DDBJ databases">
        <authorList>
            <person name="King R."/>
        </authorList>
    </citation>
    <scope>NUCLEOTIDE SEQUENCE</scope>
</reference>
<protein>
    <submittedName>
        <fullName evidence="1">Uncharacterized protein</fullName>
    </submittedName>
</protein>
<evidence type="ECO:0000313" key="2">
    <source>
        <dbReference type="Proteomes" id="UP001152798"/>
    </source>
</evidence>
<sequence length="51" mass="6005">MEKIRESLRLSHIVNGIDLLRSEPFYDYVRRATREPSSIFEVKSLATITEH</sequence>